<accession>A0A9X2H2D4</accession>
<dbReference type="Gene3D" id="3.40.605.10">
    <property type="entry name" value="Aldehyde Dehydrogenase, Chain A, domain 1"/>
    <property type="match status" value="1"/>
</dbReference>
<comment type="caution">
    <text evidence="3">The sequence shown here is derived from an EMBL/GenBank/DDBJ whole genome shotgun (WGS) entry which is preliminary data.</text>
</comment>
<evidence type="ECO:0000313" key="3">
    <source>
        <dbReference type="EMBL" id="MCP2369587.1"/>
    </source>
</evidence>
<reference evidence="3" key="1">
    <citation type="submission" date="2022-06" db="EMBL/GenBank/DDBJ databases">
        <title>Sequencing the genomes of 1000 actinobacteria strains.</title>
        <authorList>
            <person name="Klenk H.-P."/>
        </authorList>
    </citation>
    <scope>NUCLEOTIDE SEQUENCE</scope>
    <source>
        <strain evidence="3">DSM 22016</strain>
    </source>
</reference>
<name>A0A9X2H2D4_9MICO</name>
<dbReference type="SUPFAM" id="SSF53720">
    <property type="entry name" value="ALDH-like"/>
    <property type="match status" value="1"/>
</dbReference>
<feature type="domain" description="Aldehyde dehydrogenase" evidence="2">
    <location>
        <begin position="20"/>
        <end position="444"/>
    </location>
</feature>
<dbReference type="PANTHER" id="PTHR43353">
    <property type="entry name" value="SUCCINATE-SEMIALDEHYDE DEHYDROGENASE, MITOCHONDRIAL"/>
    <property type="match status" value="1"/>
</dbReference>
<dbReference type="Gene3D" id="3.40.309.10">
    <property type="entry name" value="Aldehyde Dehydrogenase, Chain A, domain 2"/>
    <property type="match status" value="1"/>
</dbReference>
<sequence length="501" mass="50784">MTSTIDTASTSGPASPSAASAGAAASLDEVIAAARAAFAVSVASSAEQRATWLTAIADALDAARDELVPIADAETHLGPARLNGEVARTTAQLRLFATAIVEGSYLEATVDHPDATTTPPRPDLRRILRPLGPVAVFGASNFPFAFSVAGGDTASALATGCPVIVKGHSAHPRLSLRTAEIVAEALRDAGAPEGLFAHIVGRENGTALVQHPGIRAVGFTGSLHGGRVLFDLASSRPDPIPFYGELSAVNPVLVTPDAAAARADELAAGLAGSFTLGAGQFCTNPGVVFAPVGSGFAERVAAVIDADAAVPMLTDGIAAAWAAGVDELVERDDVRVAGGRVDADAVGTGSAVVLTTTAEAVLADPSSLYAECFGPSTLVVEYESVDQALEAIAAVGGTLTATVHAEPGEDLTAVVAVLSEIAGRVLFGGWPTGVAVSWAQQHGGPWPSSSSIHTSVGVTAMRRFLRPVAYQDAPESALPLELRDANPLGIPRRVDGVLQVG</sequence>
<dbReference type="InterPro" id="IPR016162">
    <property type="entry name" value="Ald_DH_N"/>
</dbReference>
<evidence type="ECO:0000313" key="4">
    <source>
        <dbReference type="Proteomes" id="UP001139722"/>
    </source>
</evidence>
<keyword evidence="1 3" id="KW-0560">Oxidoreductase</keyword>
<dbReference type="InterPro" id="IPR044151">
    <property type="entry name" value="ALDH_KGSADH"/>
</dbReference>
<dbReference type="AlphaFoldDB" id="A0A9X2H2D4"/>
<dbReference type="EMBL" id="JAMZDY010000001">
    <property type="protein sequence ID" value="MCP2369587.1"/>
    <property type="molecule type" value="Genomic_DNA"/>
</dbReference>
<dbReference type="InterPro" id="IPR016163">
    <property type="entry name" value="Ald_DH_C"/>
</dbReference>
<gene>
    <name evidence="3" type="ORF">BJ978_000263</name>
</gene>
<dbReference type="CDD" id="cd07129">
    <property type="entry name" value="ALDH_KGSADH"/>
    <property type="match status" value="1"/>
</dbReference>
<dbReference type="Pfam" id="PF00171">
    <property type="entry name" value="Aldedh"/>
    <property type="match status" value="1"/>
</dbReference>
<protein>
    <submittedName>
        <fullName evidence="3">NADP-dependent aldehyde dehydrogenase</fullName>
        <ecNumber evidence="3">1.2.1.4</ecNumber>
    </submittedName>
</protein>
<dbReference type="GO" id="GO:0033721">
    <property type="term" value="F:aldehyde dehydrogenase (NADP+) activity"/>
    <property type="evidence" value="ECO:0007669"/>
    <property type="project" value="UniProtKB-EC"/>
</dbReference>
<dbReference type="OrthoDB" id="9770537at2"/>
<dbReference type="InterPro" id="IPR015590">
    <property type="entry name" value="Aldehyde_DH_dom"/>
</dbReference>
<keyword evidence="4" id="KW-1185">Reference proteome</keyword>
<dbReference type="Proteomes" id="UP001139722">
    <property type="component" value="Unassembled WGS sequence"/>
</dbReference>
<dbReference type="RefSeq" id="WP_156999047.1">
    <property type="nucleotide sequence ID" value="NZ_JAMZDY010000001.1"/>
</dbReference>
<dbReference type="InterPro" id="IPR050740">
    <property type="entry name" value="Aldehyde_DH_Superfamily"/>
</dbReference>
<evidence type="ECO:0000259" key="2">
    <source>
        <dbReference type="Pfam" id="PF00171"/>
    </source>
</evidence>
<organism evidence="3 4">
    <name type="scientific">Agromyces terreus</name>
    <dbReference type="NCBI Taxonomy" id="424795"/>
    <lineage>
        <taxon>Bacteria</taxon>
        <taxon>Bacillati</taxon>
        <taxon>Actinomycetota</taxon>
        <taxon>Actinomycetes</taxon>
        <taxon>Micrococcales</taxon>
        <taxon>Microbacteriaceae</taxon>
        <taxon>Agromyces</taxon>
    </lineage>
</organism>
<proteinExistence type="predicted"/>
<dbReference type="InterPro" id="IPR016161">
    <property type="entry name" value="Ald_DH/histidinol_DH"/>
</dbReference>
<dbReference type="EC" id="1.2.1.4" evidence="3"/>
<evidence type="ECO:0000256" key="1">
    <source>
        <dbReference type="ARBA" id="ARBA00023002"/>
    </source>
</evidence>
<dbReference type="PANTHER" id="PTHR43353:SF3">
    <property type="entry name" value="ALDEHYDE DEHYDROGENASE-RELATED"/>
    <property type="match status" value="1"/>
</dbReference>